<reference evidence="1" key="1">
    <citation type="journal article" date="2021" name="Proc. Natl. Acad. Sci. U.S.A.">
        <title>A Catalog of Tens of Thousands of Viruses from Human Metagenomes Reveals Hidden Associations with Chronic Diseases.</title>
        <authorList>
            <person name="Tisza M.J."/>
            <person name="Buck C.B."/>
        </authorList>
    </citation>
    <scope>NUCLEOTIDE SEQUENCE</scope>
    <source>
        <strain evidence="1">CtJYR5</strain>
    </source>
</reference>
<dbReference type="EMBL" id="BK015028">
    <property type="protein sequence ID" value="DAD87822.1"/>
    <property type="molecule type" value="Genomic_DNA"/>
</dbReference>
<protein>
    <submittedName>
        <fullName evidence="1">Uncharacterized protein</fullName>
    </submittedName>
</protein>
<name>A0A8S5MZP0_9CAUD</name>
<evidence type="ECO:0000313" key="1">
    <source>
        <dbReference type="EMBL" id="DAD87822.1"/>
    </source>
</evidence>
<proteinExistence type="predicted"/>
<accession>A0A8S5MZP0</accession>
<organism evidence="1">
    <name type="scientific">Podoviridae sp. ctJYR5</name>
    <dbReference type="NCBI Taxonomy" id="2826551"/>
    <lineage>
        <taxon>Viruses</taxon>
        <taxon>Duplodnaviria</taxon>
        <taxon>Heunggongvirae</taxon>
        <taxon>Uroviricota</taxon>
        <taxon>Caudoviricetes</taxon>
    </lineage>
</organism>
<sequence length="29" mass="3401">MFTLISALVTTNWWEDTDTLVHSIICMMQ</sequence>